<dbReference type="Pfam" id="PF06114">
    <property type="entry name" value="Peptidase_M78"/>
    <property type="match status" value="1"/>
</dbReference>
<evidence type="ECO:0000259" key="1">
    <source>
        <dbReference type="Pfam" id="PF06114"/>
    </source>
</evidence>
<protein>
    <recommendedName>
        <fullName evidence="1">IrrE N-terminal-like domain-containing protein</fullName>
    </recommendedName>
</protein>
<feature type="domain" description="IrrE N-terminal-like" evidence="1">
    <location>
        <begin position="11"/>
        <end position="98"/>
    </location>
</feature>
<sequence length="129" mass="15005">MWSPYDHAADLGLEVVHADIEERGRYYPGHRLIVLRHGLHAVTERCTLAHELGHHYRGSSEARADEWAAGFLITAERVAQCALDFPDHPETWADQLRVIPRMLKVWLTNPHNYDRAEFLWRALTETREP</sequence>
<dbReference type="InterPro" id="IPR010359">
    <property type="entry name" value="IrrE_HExxH"/>
</dbReference>
<dbReference type="EMBL" id="PXVD01000016">
    <property type="protein sequence ID" value="MDJ1371785.1"/>
    <property type="molecule type" value="Genomic_DNA"/>
</dbReference>
<name>A0ABT7C9E5_9MICO</name>
<comment type="caution">
    <text evidence="2">The sequence shown here is derived from an EMBL/GenBank/DDBJ whole genome shotgun (WGS) entry which is preliminary data.</text>
</comment>
<gene>
    <name evidence="2" type="ORF">C7K25_10465</name>
</gene>
<dbReference type="Proteomes" id="UP001170379">
    <property type="component" value="Unassembled WGS sequence"/>
</dbReference>
<proteinExistence type="predicted"/>
<keyword evidence="3" id="KW-1185">Reference proteome</keyword>
<dbReference type="RefSeq" id="WP_035732961.1">
    <property type="nucleotide sequence ID" value="NZ_CP028426.1"/>
</dbReference>
<evidence type="ECO:0000313" key="3">
    <source>
        <dbReference type="Proteomes" id="UP001170379"/>
    </source>
</evidence>
<accession>A0ABT7C9E5</accession>
<evidence type="ECO:0000313" key="2">
    <source>
        <dbReference type="EMBL" id="MDJ1371785.1"/>
    </source>
</evidence>
<organism evidence="2 3">
    <name type="scientific">Gulosibacter molinativorax</name>
    <dbReference type="NCBI Taxonomy" id="256821"/>
    <lineage>
        <taxon>Bacteria</taxon>
        <taxon>Bacillati</taxon>
        <taxon>Actinomycetota</taxon>
        <taxon>Actinomycetes</taxon>
        <taxon>Micrococcales</taxon>
        <taxon>Microbacteriaceae</taxon>
        <taxon>Gulosibacter</taxon>
    </lineage>
</organism>
<reference evidence="2" key="2">
    <citation type="journal article" date="2022" name="Sci. Rep.">
        <title>In silico prediction of the enzymes involved in the degradation of the herbicide molinate by Gulosibacter molinativorax ON4T.</title>
        <authorList>
            <person name="Lopes A.R."/>
            <person name="Bunin E."/>
            <person name="Viana A.T."/>
            <person name="Froufe H."/>
            <person name="Munoz-Merida A."/>
            <person name="Pinho D."/>
            <person name="Figueiredo J."/>
            <person name="Barroso C."/>
            <person name="Vaz-Moreira I."/>
            <person name="Bellanger X."/>
            <person name="Egas C."/>
            <person name="Nunes O.C."/>
        </authorList>
    </citation>
    <scope>NUCLEOTIDE SEQUENCE</scope>
    <source>
        <strain evidence="2">ON4</strain>
    </source>
</reference>
<reference evidence="2" key="1">
    <citation type="submission" date="2018-03" db="EMBL/GenBank/DDBJ databases">
        <authorList>
            <person name="Nunes O.C."/>
            <person name="Lopes A.R."/>
            <person name="Froufe H."/>
            <person name="Munoz-Merida A."/>
            <person name="Barroso C."/>
            <person name="Egas C."/>
        </authorList>
    </citation>
    <scope>NUCLEOTIDE SEQUENCE</scope>
    <source>
        <strain evidence="2">ON4</strain>
    </source>
</reference>